<dbReference type="Proteomes" id="UP000006352">
    <property type="component" value="Unassembled WGS sequence"/>
</dbReference>
<dbReference type="InterPro" id="IPR036291">
    <property type="entry name" value="NAD(P)-bd_dom_sf"/>
</dbReference>
<dbReference type="PRINTS" id="PR00080">
    <property type="entry name" value="SDRFAMILY"/>
</dbReference>
<dbReference type="InterPro" id="IPR052178">
    <property type="entry name" value="Sec_Metab_Biosynth_SDR"/>
</dbReference>
<protein>
    <submittedName>
        <fullName evidence="5">Uncharacterized protein</fullName>
    </submittedName>
</protein>
<keyword evidence="6" id="KW-1185">Reference proteome</keyword>
<dbReference type="EMBL" id="HE797192">
    <property type="protein sequence ID" value="CCM05482.1"/>
    <property type="molecule type" value="Genomic_DNA"/>
</dbReference>
<dbReference type="OrthoDB" id="2898618at2759"/>
<dbReference type="Gene3D" id="3.40.50.720">
    <property type="entry name" value="NAD(P)-binding Rossmann-like Domain"/>
    <property type="match status" value="1"/>
</dbReference>
<dbReference type="RefSeq" id="XP_012184765.1">
    <property type="nucleotide sequence ID" value="XM_012329375.1"/>
</dbReference>
<organism evidence="5 6">
    <name type="scientific">Fibroporia radiculosa</name>
    <dbReference type="NCBI Taxonomy" id="599839"/>
    <lineage>
        <taxon>Eukaryota</taxon>
        <taxon>Fungi</taxon>
        <taxon>Dikarya</taxon>
        <taxon>Basidiomycota</taxon>
        <taxon>Agaricomycotina</taxon>
        <taxon>Agaricomycetes</taxon>
        <taxon>Polyporales</taxon>
        <taxon>Fibroporiaceae</taxon>
        <taxon>Fibroporia</taxon>
    </lineage>
</organism>
<dbReference type="PRINTS" id="PR00081">
    <property type="entry name" value="GDHRDH"/>
</dbReference>
<dbReference type="PANTHER" id="PTHR43618:SF8">
    <property type="entry name" value="7ALPHA-HYDROXYSTEROID DEHYDROGENASE"/>
    <property type="match status" value="1"/>
</dbReference>
<dbReference type="InParanoid" id="J4I164"/>
<dbReference type="PANTHER" id="PTHR43618">
    <property type="entry name" value="7-ALPHA-HYDROXYSTEROID DEHYDROGENASE"/>
    <property type="match status" value="1"/>
</dbReference>
<evidence type="ECO:0000256" key="2">
    <source>
        <dbReference type="ARBA" id="ARBA00022857"/>
    </source>
</evidence>
<dbReference type="SUPFAM" id="SSF51735">
    <property type="entry name" value="NAD(P)-binding Rossmann-fold domains"/>
    <property type="match status" value="1"/>
</dbReference>
<name>J4I164_9APHY</name>
<evidence type="ECO:0000256" key="3">
    <source>
        <dbReference type="ARBA" id="ARBA00023002"/>
    </source>
</evidence>
<reference evidence="5 6" key="1">
    <citation type="journal article" date="2012" name="Appl. Environ. Microbiol.">
        <title>Short-read sequencing for genomic analysis of the brown rot fungus Fibroporia radiculosa.</title>
        <authorList>
            <person name="Tang J.D."/>
            <person name="Perkins A.D."/>
            <person name="Sonstegard T.S."/>
            <person name="Schroeder S.G."/>
            <person name="Burgess S.C."/>
            <person name="Diehl S.V."/>
        </authorList>
    </citation>
    <scope>NUCLEOTIDE SEQUENCE [LARGE SCALE GENOMIC DNA]</scope>
    <source>
        <strain evidence="5 6">TFFH 294</strain>
    </source>
</reference>
<dbReference type="HOGENOM" id="CLU_010194_1_1_1"/>
<sequence length="284" mass="29957">MSDVKLILKADLSIPSLFNVKGKVAVVTGGSSGIGTMIASAFVQNGATVYIAARKEKQLKEVCDRLNNEGPGTCYYFVADLTTKAGCDSLTASIKERESKVHILVNNSGISWGAPYENFPEKEGWDRLLALNVKSIFYLTVALTDVLAKDATNIDPGRIINISSVSAHVPSPYGNLSGDGNGTWSYSASKAAVNHLTTQLASSLASKFITVNAILPGIFPSKMTKYAFNERGTIMTNDHPFGRLGAPRDMAGAALFLASPAGAYVSAAHIVVDGGNLASAKSHL</sequence>
<dbReference type="FunFam" id="3.40.50.720:FF:000084">
    <property type="entry name" value="Short-chain dehydrogenase reductase"/>
    <property type="match status" value="1"/>
</dbReference>
<keyword evidence="3" id="KW-0560">Oxidoreductase</keyword>
<accession>J4I164</accession>
<dbReference type="Pfam" id="PF00106">
    <property type="entry name" value="adh_short"/>
    <property type="match status" value="1"/>
</dbReference>
<dbReference type="AlphaFoldDB" id="J4I164"/>
<proteinExistence type="inferred from homology"/>
<dbReference type="STRING" id="599839.J4I164"/>
<dbReference type="InterPro" id="IPR002347">
    <property type="entry name" value="SDR_fam"/>
</dbReference>
<evidence type="ECO:0000256" key="4">
    <source>
        <dbReference type="RuleBase" id="RU000363"/>
    </source>
</evidence>
<evidence type="ECO:0000313" key="5">
    <source>
        <dbReference type="EMBL" id="CCM05482.1"/>
    </source>
</evidence>
<dbReference type="GO" id="GO:0016491">
    <property type="term" value="F:oxidoreductase activity"/>
    <property type="evidence" value="ECO:0007669"/>
    <property type="project" value="UniProtKB-KW"/>
</dbReference>
<comment type="similarity">
    <text evidence="1 4">Belongs to the short-chain dehydrogenases/reductases (SDR) family.</text>
</comment>
<evidence type="ECO:0000313" key="6">
    <source>
        <dbReference type="Proteomes" id="UP000006352"/>
    </source>
</evidence>
<evidence type="ECO:0000256" key="1">
    <source>
        <dbReference type="ARBA" id="ARBA00006484"/>
    </source>
</evidence>
<dbReference type="GeneID" id="24100393"/>
<gene>
    <name evidence="5" type="ORF">FIBRA_07703</name>
</gene>
<keyword evidence="2" id="KW-0521">NADP</keyword>